<evidence type="ECO:0000256" key="3">
    <source>
        <dbReference type="ARBA" id="ARBA00022771"/>
    </source>
</evidence>
<dbReference type="SUPFAM" id="SSF49899">
    <property type="entry name" value="Concanavalin A-like lectins/glucanases"/>
    <property type="match status" value="1"/>
</dbReference>
<dbReference type="Pfam" id="PF13445">
    <property type="entry name" value="zf-RING_UBOX"/>
    <property type="match status" value="1"/>
</dbReference>
<evidence type="ECO:0000256" key="4">
    <source>
        <dbReference type="ARBA" id="ARBA00022833"/>
    </source>
</evidence>
<feature type="domain" description="B30.2/SPRY" evidence="10">
    <location>
        <begin position="344"/>
        <end position="541"/>
    </location>
</feature>
<dbReference type="GO" id="GO:0045087">
    <property type="term" value="P:innate immune response"/>
    <property type="evidence" value="ECO:0007669"/>
    <property type="project" value="UniProtKB-KW"/>
</dbReference>
<dbReference type="InterPro" id="IPR051051">
    <property type="entry name" value="E3_ubiq-ligase_TRIM/RNF"/>
</dbReference>
<feature type="domain" description="RING-type" evidence="8">
    <location>
        <begin position="15"/>
        <end position="55"/>
    </location>
</feature>
<dbReference type="FunFam" id="2.60.120.920:FF:000004">
    <property type="entry name" value="Butyrophilin subfamily 1 member A1"/>
    <property type="match status" value="1"/>
</dbReference>
<dbReference type="InterPro" id="IPR000315">
    <property type="entry name" value="Znf_B-box"/>
</dbReference>
<keyword evidence="7" id="KW-0175">Coiled coil</keyword>
<feature type="coiled-coil region" evidence="7">
    <location>
        <begin position="249"/>
        <end position="298"/>
    </location>
</feature>
<dbReference type="EMBL" id="JABFDY010000006">
    <property type="protein sequence ID" value="KAF7706753.1"/>
    <property type="molecule type" value="Genomic_DNA"/>
</dbReference>
<feature type="domain" description="B box-type" evidence="9">
    <location>
        <begin position="148"/>
        <end position="188"/>
    </location>
</feature>
<gene>
    <name evidence="11" type="ORF">HF521_020007</name>
</gene>
<evidence type="ECO:0000259" key="8">
    <source>
        <dbReference type="PROSITE" id="PS50089"/>
    </source>
</evidence>
<dbReference type="SMART" id="SM00336">
    <property type="entry name" value="BBOX"/>
    <property type="match status" value="1"/>
</dbReference>
<dbReference type="SUPFAM" id="SSF57845">
    <property type="entry name" value="B-box zinc-binding domain"/>
    <property type="match status" value="1"/>
</dbReference>
<sequence length="544" mass="62532">MASPSSVLYEDQLLCSICLDVFTDPVSTPCGHNFCMLCLGKCWDTSLYCNCPICKVDFPRRPELCVNTFISELAAQFKKSVQVKSSHDAHPLFSLDTKVLCDFCTEQKLEAVKSCLHCGVSLCSTHLLFHKTTVKFKNHKLIDAVENLEEYICQKHERPLELFCRDDQRCVCQFCTEGDHKTHNIVPIEKESVVKKRQLGERQAEVQRMIQNRLKKIEEVTKSLKLTKMNTEKEKAESMKVLNALIRCVEKSQAELLKMMEEKQKAVERQAENLIKELEQEISELRKRNNEMEKLSNTDDHLHLLQIYPSLRSLPHTQDWTDITITSQLSVETLRTQLQESLSKEMEKFPEIKLKNIQQHAVAVTLDPNTANFYLTLSDDERQVTCGLWRYKLPDNTERFNYCACVLGKEGFSSGRFYYEVEVRGKTEWDLGVARKSVNRKGKITLTPGNGYWCVLLRNMTEYKAGLSPLVPLSLKQAVQKVGVFVDYEKGLVSFYDVETKFHIYSFTGQCFTEDLYPYFSPGPNDKGINSAPLVITPVKHLKQ</sequence>
<evidence type="ECO:0000256" key="5">
    <source>
        <dbReference type="ARBA" id="ARBA00022859"/>
    </source>
</evidence>
<dbReference type="GO" id="GO:0005737">
    <property type="term" value="C:cytoplasm"/>
    <property type="evidence" value="ECO:0007669"/>
    <property type="project" value="UniProtKB-ARBA"/>
</dbReference>
<evidence type="ECO:0000259" key="9">
    <source>
        <dbReference type="PROSITE" id="PS50119"/>
    </source>
</evidence>
<dbReference type="InterPro" id="IPR003879">
    <property type="entry name" value="Butyrophylin_SPRY"/>
</dbReference>
<dbReference type="InterPro" id="IPR017907">
    <property type="entry name" value="Znf_RING_CS"/>
</dbReference>
<dbReference type="SUPFAM" id="SSF57850">
    <property type="entry name" value="RING/U-box"/>
    <property type="match status" value="1"/>
</dbReference>
<dbReference type="Pfam" id="PF25600">
    <property type="entry name" value="TRIM_CC"/>
    <property type="match status" value="1"/>
</dbReference>
<dbReference type="PROSITE" id="PS50188">
    <property type="entry name" value="B302_SPRY"/>
    <property type="match status" value="1"/>
</dbReference>
<dbReference type="PROSITE" id="PS00518">
    <property type="entry name" value="ZF_RING_1"/>
    <property type="match status" value="1"/>
</dbReference>
<keyword evidence="1" id="KW-0399">Innate immunity</keyword>
<dbReference type="SMART" id="SM00184">
    <property type="entry name" value="RING"/>
    <property type="match status" value="1"/>
</dbReference>
<dbReference type="InterPro" id="IPR001841">
    <property type="entry name" value="Znf_RING"/>
</dbReference>
<proteinExistence type="predicted"/>
<dbReference type="CDD" id="cd19769">
    <property type="entry name" value="Bbox2_TRIM16-like"/>
    <property type="match status" value="1"/>
</dbReference>
<dbReference type="OrthoDB" id="265776at2759"/>
<dbReference type="InterPro" id="IPR006574">
    <property type="entry name" value="PRY"/>
</dbReference>
<evidence type="ECO:0000256" key="7">
    <source>
        <dbReference type="SAM" id="Coils"/>
    </source>
</evidence>
<dbReference type="InterPro" id="IPR013320">
    <property type="entry name" value="ConA-like_dom_sf"/>
</dbReference>
<reference evidence="11" key="1">
    <citation type="submission" date="2020-08" db="EMBL/GenBank/DDBJ databases">
        <title>Chromosome-level assembly of Southern catfish (Silurus meridionalis) provides insights into visual adaptation to the nocturnal and benthic lifestyles.</title>
        <authorList>
            <person name="Zhang Y."/>
            <person name="Wang D."/>
            <person name="Peng Z."/>
        </authorList>
    </citation>
    <scope>NUCLEOTIDE SEQUENCE</scope>
    <source>
        <strain evidence="11">SWU-2019-XX</strain>
        <tissue evidence="11">Muscle</tissue>
    </source>
</reference>
<protein>
    <recommendedName>
        <fullName evidence="13">E3 ubiquitin-protein ligase TRIM39-like</fullName>
    </recommendedName>
</protein>
<dbReference type="InterPro" id="IPR043136">
    <property type="entry name" value="B30.2/SPRY_sf"/>
</dbReference>
<keyword evidence="4" id="KW-0862">Zinc</keyword>
<dbReference type="PANTHER" id="PTHR25465">
    <property type="entry name" value="B-BOX DOMAIN CONTAINING"/>
    <property type="match status" value="1"/>
</dbReference>
<dbReference type="Gene3D" id="2.60.120.920">
    <property type="match status" value="1"/>
</dbReference>
<dbReference type="Gene3D" id="4.10.830.40">
    <property type="match status" value="1"/>
</dbReference>
<dbReference type="SMART" id="SM00449">
    <property type="entry name" value="SPRY"/>
    <property type="match status" value="1"/>
</dbReference>
<dbReference type="SMART" id="SM00589">
    <property type="entry name" value="PRY"/>
    <property type="match status" value="1"/>
</dbReference>
<evidence type="ECO:0000259" key="10">
    <source>
        <dbReference type="PROSITE" id="PS50188"/>
    </source>
</evidence>
<dbReference type="PANTHER" id="PTHR25465:SF32">
    <property type="entry name" value="BLOODTHIRSTY-RELATED GENE FAMILY, MEMBER 16 ISOFORM X1-RELATED"/>
    <property type="match status" value="1"/>
</dbReference>
<evidence type="ECO:0000256" key="6">
    <source>
        <dbReference type="PROSITE-ProRule" id="PRU00024"/>
    </source>
</evidence>
<dbReference type="InterPro" id="IPR027370">
    <property type="entry name" value="Znf-RING_euk"/>
</dbReference>
<dbReference type="PRINTS" id="PR01407">
    <property type="entry name" value="BUTYPHLNCDUF"/>
</dbReference>
<dbReference type="Pfam" id="PF00643">
    <property type="entry name" value="zf-B_box"/>
    <property type="match status" value="1"/>
</dbReference>
<dbReference type="Gene3D" id="3.30.160.60">
    <property type="entry name" value="Classic Zinc Finger"/>
    <property type="match status" value="1"/>
</dbReference>
<organism evidence="11 12">
    <name type="scientific">Silurus meridionalis</name>
    <name type="common">Southern catfish</name>
    <name type="synonym">Silurus soldatovi meridionalis</name>
    <dbReference type="NCBI Taxonomy" id="175797"/>
    <lineage>
        <taxon>Eukaryota</taxon>
        <taxon>Metazoa</taxon>
        <taxon>Chordata</taxon>
        <taxon>Craniata</taxon>
        <taxon>Vertebrata</taxon>
        <taxon>Euteleostomi</taxon>
        <taxon>Actinopterygii</taxon>
        <taxon>Neopterygii</taxon>
        <taxon>Teleostei</taxon>
        <taxon>Ostariophysi</taxon>
        <taxon>Siluriformes</taxon>
        <taxon>Siluridae</taxon>
        <taxon>Silurus</taxon>
    </lineage>
</organism>
<dbReference type="Proteomes" id="UP000606274">
    <property type="component" value="Unassembled WGS sequence"/>
</dbReference>
<dbReference type="InterPro" id="IPR013083">
    <property type="entry name" value="Znf_RING/FYVE/PHD"/>
</dbReference>
<keyword evidence="3 6" id="KW-0863">Zinc-finger</keyword>
<dbReference type="GO" id="GO:0008270">
    <property type="term" value="F:zinc ion binding"/>
    <property type="evidence" value="ECO:0007669"/>
    <property type="project" value="UniProtKB-KW"/>
</dbReference>
<keyword evidence="5" id="KW-0391">Immunity</keyword>
<dbReference type="PROSITE" id="PS50119">
    <property type="entry name" value="ZF_BBOX"/>
    <property type="match status" value="1"/>
</dbReference>
<accession>A0A8T0BKP6</accession>
<dbReference type="AlphaFoldDB" id="A0A8T0BKP6"/>
<dbReference type="InterPro" id="IPR058030">
    <property type="entry name" value="TRIM8/14/16/25/29/45/65_CC"/>
</dbReference>
<evidence type="ECO:0008006" key="13">
    <source>
        <dbReference type="Google" id="ProtNLM"/>
    </source>
</evidence>
<dbReference type="Gene3D" id="3.30.40.10">
    <property type="entry name" value="Zinc/RING finger domain, C3HC4 (zinc finger)"/>
    <property type="match status" value="1"/>
</dbReference>
<dbReference type="InterPro" id="IPR001870">
    <property type="entry name" value="B30.2/SPRY"/>
</dbReference>
<name>A0A8T0BKP6_SILME</name>
<dbReference type="InterPro" id="IPR003877">
    <property type="entry name" value="SPRY_dom"/>
</dbReference>
<evidence type="ECO:0000313" key="12">
    <source>
        <dbReference type="Proteomes" id="UP000606274"/>
    </source>
</evidence>
<keyword evidence="2" id="KW-0479">Metal-binding</keyword>
<dbReference type="CDD" id="cd13733">
    <property type="entry name" value="SPRY_PRY_C-I_1"/>
    <property type="match status" value="1"/>
</dbReference>
<dbReference type="Pfam" id="PF00622">
    <property type="entry name" value="SPRY"/>
    <property type="match status" value="1"/>
</dbReference>
<dbReference type="Pfam" id="PF13765">
    <property type="entry name" value="PRY"/>
    <property type="match status" value="1"/>
</dbReference>
<evidence type="ECO:0000313" key="11">
    <source>
        <dbReference type="EMBL" id="KAF7706753.1"/>
    </source>
</evidence>
<comment type="caution">
    <text evidence="11">The sequence shown here is derived from an EMBL/GenBank/DDBJ whole genome shotgun (WGS) entry which is preliminary data.</text>
</comment>
<dbReference type="PROSITE" id="PS50089">
    <property type="entry name" value="ZF_RING_2"/>
    <property type="match status" value="1"/>
</dbReference>
<evidence type="ECO:0000256" key="1">
    <source>
        <dbReference type="ARBA" id="ARBA00022588"/>
    </source>
</evidence>
<evidence type="ECO:0000256" key="2">
    <source>
        <dbReference type="ARBA" id="ARBA00022723"/>
    </source>
</evidence>
<keyword evidence="12" id="KW-1185">Reference proteome</keyword>